<evidence type="ECO:0000313" key="2">
    <source>
        <dbReference type="EMBL" id="KOG78529.1"/>
    </source>
</evidence>
<dbReference type="Gene3D" id="3.40.50.150">
    <property type="entry name" value="Vaccinia Virus protein VP39"/>
    <property type="match status" value="1"/>
</dbReference>
<keyword evidence="2" id="KW-0489">Methyltransferase</keyword>
<protein>
    <submittedName>
        <fullName evidence="2">Methyltransferase type 11</fullName>
    </submittedName>
</protein>
<gene>
    <name evidence="2" type="ORF">ADK38_39375</name>
</gene>
<keyword evidence="2" id="KW-0808">Transferase</keyword>
<organism evidence="2 3">
    <name type="scientific">Streptomyces varsoviensis</name>
    <dbReference type="NCBI Taxonomy" id="67373"/>
    <lineage>
        <taxon>Bacteria</taxon>
        <taxon>Bacillati</taxon>
        <taxon>Actinomycetota</taxon>
        <taxon>Actinomycetes</taxon>
        <taxon>Kitasatosporales</taxon>
        <taxon>Streptomycetaceae</taxon>
        <taxon>Streptomyces</taxon>
    </lineage>
</organism>
<dbReference type="EMBL" id="LGUT01003731">
    <property type="protein sequence ID" value="KOG78529.1"/>
    <property type="molecule type" value="Genomic_DNA"/>
</dbReference>
<name>A0ABR5IUX2_9ACTN</name>
<dbReference type="PANTHER" id="PTHR43861">
    <property type="entry name" value="TRANS-ACONITATE 2-METHYLTRANSFERASE-RELATED"/>
    <property type="match status" value="1"/>
</dbReference>
<dbReference type="PANTHER" id="PTHR43861:SF1">
    <property type="entry name" value="TRANS-ACONITATE 2-METHYLTRANSFERASE"/>
    <property type="match status" value="1"/>
</dbReference>
<dbReference type="InterPro" id="IPR013216">
    <property type="entry name" value="Methyltransf_11"/>
</dbReference>
<accession>A0ABR5IUX2</accession>
<evidence type="ECO:0000259" key="1">
    <source>
        <dbReference type="Pfam" id="PF08241"/>
    </source>
</evidence>
<dbReference type="CDD" id="cd02440">
    <property type="entry name" value="AdoMet_MTases"/>
    <property type="match status" value="1"/>
</dbReference>
<dbReference type="SUPFAM" id="SSF53335">
    <property type="entry name" value="S-adenosyl-L-methionine-dependent methyltransferases"/>
    <property type="match status" value="1"/>
</dbReference>
<sequence length="223" mass="24550">MTRAATSLTEYWDTYRPYRGEGEQPRPAADAFAWTQYEGHGPGAELLGSPRTALELGSAEGKEAAYLAQRHGVEVTGLDFSATQTARARRWWQDTPGLTFVEAEACAHLASTTASYDAIYSIWGAVWFTDPDQLVPLITQRLNPGGVFAFSQAEPIEGYYGPDPMYGNGLAGRKIVVVRWAYSPTWWADLLKRHGFTDIDAQILAAPDPRDVGTLLVRAQRPA</sequence>
<keyword evidence="3" id="KW-1185">Reference proteome</keyword>
<dbReference type="GO" id="GO:0032259">
    <property type="term" value="P:methylation"/>
    <property type="evidence" value="ECO:0007669"/>
    <property type="project" value="UniProtKB-KW"/>
</dbReference>
<feature type="domain" description="Methyltransferase type 11" evidence="1">
    <location>
        <begin position="54"/>
        <end position="150"/>
    </location>
</feature>
<dbReference type="InterPro" id="IPR029063">
    <property type="entry name" value="SAM-dependent_MTases_sf"/>
</dbReference>
<dbReference type="RefSeq" id="WP_030874546.1">
    <property type="nucleotide sequence ID" value="NZ_JBIRHZ010000007.1"/>
</dbReference>
<dbReference type="GO" id="GO:0008168">
    <property type="term" value="F:methyltransferase activity"/>
    <property type="evidence" value="ECO:0007669"/>
    <property type="project" value="UniProtKB-KW"/>
</dbReference>
<dbReference type="Proteomes" id="UP000037020">
    <property type="component" value="Unassembled WGS sequence"/>
</dbReference>
<comment type="caution">
    <text evidence="2">The sequence shown here is derived from an EMBL/GenBank/DDBJ whole genome shotgun (WGS) entry which is preliminary data.</text>
</comment>
<proteinExistence type="predicted"/>
<reference evidence="2 3" key="1">
    <citation type="submission" date="2015-07" db="EMBL/GenBank/DDBJ databases">
        <authorList>
            <person name="Ju K.-S."/>
            <person name="Doroghazi J.R."/>
            <person name="Metcalf W.W."/>
        </authorList>
    </citation>
    <scope>NUCLEOTIDE SEQUENCE [LARGE SCALE GENOMIC DNA]</scope>
    <source>
        <strain evidence="2 3">NRRL B-3589</strain>
    </source>
</reference>
<evidence type="ECO:0000313" key="3">
    <source>
        <dbReference type="Proteomes" id="UP000037020"/>
    </source>
</evidence>
<dbReference type="Pfam" id="PF08241">
    <property type="entry name" value="Methyltransf_11"/>
    <property type="match status" value="1"/>
</dbReference>